<accession>L0F6Z1</accession>
<dbReference type="Proteomes" id="UP000010797">
    <property type="component" value="Chromosome"/>
</dbReference>
<organism evidence="1 2">
    <name type="scientific">Desulfitobacterium dichloroeliminans (strain LMG P-21439 / DCA1)</name>
    <dbReference type="NCBI Taxonomy" id="871963"/>
    <lineage>
        <taxon>Bacteria</taxon>
        <taxon>Bacillati</taxon>
        <taxon>Bacillota</taxon>
        <taxon>Clostridia</taxon>
        <taxon>Eubacteriales</taxon>
        <taxon>Desulfitobacteriaceae</taxon>
        <taxon>Desulfitobacterium</taxon>
    </lineage>
</organism>
<dbReference type="RefSeq" id="WP_015261791.1">
    <property type="nucleotide sequence ID" value="NC_019903.1"/>
</dbReference>
<dbReference type="STRING" id="871963.Desdi_1283"/>
<proteinExistence type="predicted"/>
<gene>
    <name evidence="1" type="ordered locus">Desdi_1283</name>
</gene>
<dbReference type="AlphaFoldDB" id="L0F6Z1"/>
<name>L0F6Z1_DESDL</name>
<dbReference type="EMBL" id="CP003344">
    <property type="protein sequence ID" value="AGA68795.1"/>
    <property type="molecule type" value="Genomic_DNA"/>
</dbReference>
<keyword evidence="2" id="KW-1185">Reference proteome</keyword>
<evidence type="ECO:0000313" key="1">
    <source>
        <dbReference type="EMBL" id="AGA68795.1"/>
    </source>
</evidence>
<dbReference type="KEGG" id="ddl:Desdi_1283"/>
<sequence length="70" mass="7719">MSKEQVLIPLGTGQTFYYQLPNMKLPDNHAIREGFLCKGNMPAALVTSGVVEAAAQGFFHVDDAQEYETE</sequence>
<reference evidence="2" key="1">
    <citation type="submission" date="2012-02" db="EMBL/GenBank/DDBJ databases">
        <title>Complete sequence of Desulfitobacterium dichloroeliminans LMG P-21439.</title>
        <authorList>
            <person name="Lucas S."/>
            <person name="Han J."/>
            <person name="Lapidus A."/>
            <person name="Cheng J.-F."/>
            <person name="Goodwin L."/>
            <person name="Pitluck S."/>
            <person name="Peters L."/>
            <person name="Ovchinnikova G."/>
            <person name="Teshima H."/>
            <person name="Detter J.C."/>
            <person name="Han C."/>
            <person name="Tapia R."/>
            <person name="Land M."/>
            <person name="Hauser L."/>
            <person name="Kyrpides N."/>
            <person name="Ivanova N."/>
            <person name="Pagani I."/>
            <person name="Kruse T."/>
            <person name="de Vos W.M."/>
            <person name="Boon N."/>
            <person name="Smidt H."/>
            <person name="Woyke T."/>
        </authorList>
    </citation>
    <scope>NUCLEOTIDE SEQUENCE [LARGE SCALE GENOMIC DNA]</scope>
    <source>
        <strain evidence="2">LMG P-21439 / DCA1</strain>
    </source>
</reference>
<protein>
    <submittedName>
        <fullName evidence="1">Uncharacterized protein</fullName>
    </submittedName>
</protein>
<dbReference type="HOGENOM" id="CLU_2751187_0_0_9"/>
<dbReference type="OrthoDB" id="1808799at2"/>
<dbReference type="eggNOG" id="ENOG503389C">
    <property type="taxonomic scope" value="Bacteria"/>
</dbReference>
<evidence type="ECO:0000313" key="2">
    <source>
        <dbReference type="Proteomes" id="UP000010797"/>
    </source>
</evidence>